<accession>A0A7M4DFS9</accession>
<reference evidence="2 3" key="1">
    <citation type="submission" date="2019-11" db="EMBL/GenBank/DDBJ databases">
        <authorList>
            <person name="Criscuolo A."/>
        </authorList>
    </citation>
    <scope>NUCLEOTIDE SEQUENCE [LARGE SCALE GENOMIC DNA]</scope>
    <source>
        <strain evidence="2">CIP111667</strain>
    </source>
</reference>
<organism evidence="2 3">
    <name type="scientific">Occultella aeris</name>
    <dbReference type="NCBI Taxonomy" id="2761496"/>
    <lineage>
        <taxon>Bacteria</taxon>
        <taxon>Bacillati</taxon>
        <taxon>Actinomycetota</taxon>
        <taxon>Actinomycetes</taxon>
        <taxon>Micrococcales</taxon>
        <taxon>Ruaniaceae</taxon>
        <taxon>Occultella</taxon>
    </lineage>
</organism>
<dbReference type="AlphaFoldDB" id="A0A7M4DFS9"/>
<comment type="caution">
    <text evidence="2">The sequence shown here is derived from an EMBL/GenBank/DDBJ whole genome shotgun (WGS) entry which is preliminary data.</text>
</comment>
<dbReference type="Pfam" id="PF12277">
    <property type="entry name" value="DUF3618"/>
    <property type="match status" value="1"/>
</dbReference>
<dbReference type="InterPro" id="IPR022062">
    <property type="entry name" value="DUF3618"/>
</dbReference>
<dbReference type="EMBL" id="CACRYJ010000016">
    <property type="protein sequence ID" value="VZO35772.1"/>
    <property type="molecule type" value="Genomic_DNA"/>
</dbReference>
<name>A0A7M4DFS9_9MICO</name>
<dbReference type="Proteomes" id="UP000419743">
    <property type="component" value="Unassembled WGS sequence"/>
</dbReference>
<keyword evidence="1" id="KW-1133">Transmembrane helix</keyword>
<proteinExistence type="predicted"/>
<keyword evidence="1" id="KW-0812">Transmembrane</keyword>
<evidence type="ECO:0000313" key="3">
    <source>
        <dbReference type="Proteomes" id="UP000419743"/>
    </source>
</evidence>
<evidence type="ECO:0000256" key="1">
    <source>
        <dbReference type="SAM" id="Phobius"/>
    </source>
</evidence>
<keyword evidence="1" id="KW-0472">Membrane</keyword>
<gene>
    <name evidence="2" type="ORF">HALOF300_00970</name>
</gene>
<evidence type="ECO:0000313" key="2">
    <source>
        <dbReference type="EMBL" id="VZO35772.1"/>
    </source>
</evidence>
<dbReference type="RefSeq" id="WP_156739795.1">
    <property type="nucleotide sequence ID" value="NZ_CACRYJ010000016.1"/>
</dbReference>
<keyword evidence="3" id="KW-1185">Reference proteome</keyword>
<sequence>MSTEQDKPETRKRTAAEIEADLLRTRAEITKNMDELTNRVDPRRQVRDLKDQAKNLADSTTEQAKAFAEDVKAKEPRALGIVGAAAAVVAAIVGISVLRRSR</sequence>
<evidence type="ECO:0008006" key="4">
    <source>
        <dbReference type="Google" id="ProtNLM"/>
    </source>
</evidence>
<protein>
    <recommendedName>
        <fullName evidence="4">DUF3618 domain-containing protein</fullName>
    </recommendedName>
</protein>
<feature type="transmembrane region" description="Helical" evidence="1">
    <location>
        <begin position="78"/>
        <end position="98"/>
    </location>
</feature>